<evidence type="ECO:0000256" key="1">
    <source>
        <dbReference type="SAM" id="Phobius"/>
    </source>
</evidence>
<protein>
    <submittedName>
        <fullName evidence="2">Uncharacterized protein</fullName>
    </submittedName>
</protein>
<feature type="transmembrane region" description="Helical" evidence="1">
    <location>
        <begin position="17"/>
        <end position="41"/>
    </location>
</feature>
<name>A0AAU9N3G3_9ASTR</name>
<organism evidence="2 3">
    <name type="scientific">Lactuca virosa</name>
    <dbReference type="NCBI Taxonomy" id="75947"/>
    <lineage>
        <taxon>Eukaryota</taxon>
        <taxon>Viridiplantae</taxon>
        <taxon>Streptophyta</taxon>
        <taxon>Embryophyta</taxon>
        <taxon>Tracheophyta</taxon>
        <taxon>Spermatophyta</taxon>
        <taxon>Magnoliopsida</taxon>
        <taxon>eudicotyledons</taxon>
        <taxon>Gunneridae</taxon>
        <taxon>Pentapetalae</taxon>
        <taxon>asterids</taxon>
        <taxon>campanulids</taxon>
        <taxon>Asterales</taxon>
        <taxon>Asteraceae</taxon>
        <taxon>Cichorioideae</taxon>
        <taxon>Cichorieae</taxon>
        <taxon>Lactucinae</taxon>
        <taxon>Lactuca</taxon>
    </lineage>
</organism>
<proteinExistence type="predicted"/>
<sequence>MSSVSDNSNPMTNYDGVIIGVSVTAFVLAVVVKIWIIVFICKKQAEMQRKQFSDDSRFIPLTMVKFLDDMEREKPI</sequence>
<dbReference type="AlphaFoldDB" id="A0AAU9N3G3"/>
<comment type="caution">
    <text evidence="2">The sequence shown here is derived from an EMBL/GenBank/DDBJ whole genome shotgun (WGS) entry which is preliminary data.</text>
</comment>
<dbReference type="EMBL" id="CAKMRJ010003334">
    <property type="protein sequence ID" value="CAH1432602.1"/>
    <property type="molecule type" value="Genomic_DNA"/>
</dbReference>
<accession>A0AAU9N3G3</accession>
<gene>
    <name evidence="2" type="ORF">LVIROSA_LOCUS19242</name>
</gene>
<keyword evidence="3" id="KW-1185">Reference proteome</keyword>
<evidence type="ECO:0000313" key="2">
    <source>
        <dbReference type="EMBL" id="CAH1432602.1"/>
    </source>
</evidence>
<keyword evidence="1" id="KW-1133">Transmembrane helix</keyword>
<keyword evidence="1" id="KW-0472">Membrane</keyword>
<keyword evidence="1" id="KW-0812">Transmembrane</keyword>
<dbReference type="Proteomes" id="UP001157418">
    <property type="component" value="Unassembled WGS sequence"/>
</dbReference>
<evidence type="ECO:0000313" key="3">
    <source>
        <dbReference type="Proteomes" id="UP001157418"/>
    </source>
</evidence>
<reference evidence="2 3" key="1">
    <citation type="submission" date="2022-01" db="EMBL/GenBank/DDBJ databases">
        <authorList>
            <person name="Xiong W."/>
            <person name="Schranz E."/>
        </authorList>
    </citation>
    <scope>NUCLEOTIDE SEQUENCE [LARGE SCALE GENOMIC DNA]</scope>
</reference>